<dbReference type="EMBL" id="SMGD01000014">
    <property type="protein sequence ID" value="TCK47696.1"/>
    <property type="molecule type" value="Genomic_DNA"/>
</dbReference>
<sequence length="256" mass="30393">MKLSFEQEHIKQTYQYCLSCEPISTVHPAIATIQQLSWFTQSLPSLPATLPDFQPRLGLWYEQLWLKLIDCHPDLELIAYNRQIIEQNQTIGAIDLLVADHQHRCVRHIELAVKFYIYFQLAQKWQWIGPNLKDRFTHKLSRMLTHQLPMGYHPQIQQLRLRYPNYHFNQQIILQGRLFQPCSAPRSPKDGTWLFDSQLNVSERYLYQIVPRQYWLTPSHAAYQPLTTNIDRAVMVYGQGKQFWLLPDNYMSTYNG</sequence>
<comment type="caution">
    <text evidence="1">The sequence shown here is derived from an EMBL/GenBank/DDBJ whole genome shotgun (WGS) entry which is preliminary data.</text>
</comment>
<evidence type="ECO:0008006" key="3">
    <source>
        <dbReference type="Google" id="ProtNLM"/>
    </source>
</evidence>
<dbReference type="Proteomes" id="UP000295565">
    <property type="component" value="Unassembled WGS sequence"/>
</dbReference>
<dbReference type="RefSeq" id="WP_131913497.1">
    <property type="nucleotide sequence ID" value="NZ_OU594967.1"/>
</dbReference>
<dbReference type="Pfam" id="PF08907">
    <property type="entry name" value="DUF1853"/>
    <property type="match status" value="1"/>
</dbReference>
<dbReference type="InterPro" id="IPR015003">
    <property type="entry name" value="DUF1853"/>
</dbReference>
<keyword evidence="2" id="KW-1185">Reference proteome</keyword>
<dbReference type="OrthoDB" id="378654at2"/>
<evidence type="ECO:0000313" key="2">
    <source>
        <dbReference type="Proteomes" id="UP000295565"/>
    </source>
</evidence>
<name>A0A4R1JAL4_9GAMM</name>
<gene>
    <name evidence="1" type="ORF">EV690_2741</name>
</gene>
<evidence type="ECO:0000313" key="1">
    <source>
        <dbReference type="EMBL" id="TCK47696.1"/>
    </source>
</evidence>
<protein>
    <recommendedName>
        <fullName evidence="3">DUF1853 family protein</fullName>
    </recommendedName>
</protein>
<proteinExistence type="predicted"/>
<organism evidence="1 2">
    <name type="scientific">Celerinatantimonas diazotrophica</name>
    <dbReference type="NCBI Taxonomy" id="412034"/>
    <lineage>
        <taxon>Bacteria</taxon>
        <taxon>Pseudomonadati</taxon>
        <taxon>Pseudomonadota</taxon>
        <taxon>Gammaproteobacteria</taxon>
        <taxon>Celerinatantimonadaceae</taxon>
        <taxon>Celerinatantimonas</taxon>
    </lineage>
</organism>
<accession>A0A4R1JAL4</accession>
<reference evidence="1 2" key="1">
    <citation type="submission" date="2019-03" db="EMBL/GenBank/DDBJ databases">
        <title>Genomic Encyclopedia of Type Strains, Phase IV (KMG-IV): sequencing the most valuable type-strain genomes for metagenomic binning, comparative biology and taxonomic classification.</title>
        <authorList>
            <person name="Goeker M."/>
        </authorList>
    </citation>
    <scope>NUCLEOTIDE SEQUENCE [LARGE SCALE GENOMIC DNA]</scope>
    <source>
        <strain evidence="1 2">DSM 18577</strain>
    </source>
</reference>
<dbReference type="AlphaFoldDB" id="A0A4R1JAL4"/>